<accession>A0ABV0ZJN7</accession>
<name>A0ABV0ZJN7_9TELE</name>
<gene>
    <name evidence="2" type="ORF">AMECASPLE_008576</name>
</gene>
<protein>
    <submittedName>
        <fullName evidence="2">Uncharacterized protein</fullName>
    </submittedName>
</protein>
<evidence type="ECO:0000313" key="2">
    <source>
        <dbReference type="EMBL" id="MEQ2306462.1"/>
    </source>
</evidence>
<sequence length="123" mass="14270">MLKFTSLRCGHGFSGSVKPQHVHRNETGNDSKDLQRLPPAQELPWRETSSRYGDTDKPQLLSTLILEFSKVGLDHTIPPQSEMQRDNQHQLFRILQLEGYTLWEFIINFKAVNLFAIPYFITL</sequence>
<evidence type="ECO:0000256" key="1">
    <source>
        <dbReference type="SAM" id="MobiDB-lite"/>
    </source>
</evidence>
<feature type="region of interest" description="Disordered" evidence="1">
    <location>
        <begin position="17"/>
        <end position="39"/>
    </location>
</feature>
<keyword evidence="3" id="KW-1185">Reference proteome</keyword>
<dbReference type="EMBL" id="JAHRIP010066292">
    <property type="protein sequence ID" value="MEQ2306462.1"/>
    <property type="molecule type" value="Genomic_DNA"/>
</dbReference>
<proteinExistence type="predicted"/>
<dbReference type="Proteomes" id="UP001469553">
    <property type="component" value="Unassembled WGS sequence"/>
</dbReference>
<reference evidence="2 3" key="1">
    <citation type="submission" date="2021-06" db="EMBL/GenBank/DDBJ databases">
        <authorList>
            <person name="Palmer J.M."/>
        </authorList>
    </citation>
    <scope>NUCLEOTIDE SEQUENCE [LARGE SCALE GENOMIC DNA]</scope>
    <source>
        <strain evidence="2 3">AS_MEX2019</strain>
        <tissue evidence="2">Muscle</tissue>
    </source>
</reference>
<organism evidence="2 3">
    <name type="scientific">Ameca splendens</name>
    <dbReference type="NCBI Taxonomy" id="208324"/>
    <lineage>
        <taxon>Eukaryota</taxon>
        <taxon>Metazoa</taxon>
        <taxon>Chordata</taxon>
        <taxon>Craniata</taxon>
        <taxon>Vertebrata</taxon>
        <taxon>Euteleostomi</taxon>
        <taxon>Actinopterygii</taxon>
        <taxon>Neopterygii</taxon>
        <taxon>Teleostei</taxon>
        <taxon>Neoteleostei</taxon>
        <taxon>Acanthomorphata</taxon>
        <taxon>Ovalentaria</taxon>
        <taxon>Atherinomorphae</taxon>
        <taxon>Cyprinodontiformes</taxon>
        <taxon>Goodeidae</taxon>
        <taxon>Ameca</taxon>
    </lineage>
</organism>
<comment type="caution">
    <text evidence="2">The sequence shown here is derived from an EMBL/GenBank/DDBJ whole genome shotgun (WGS) entry which is preliminary data.</text>
</comment>
<feature type="compositionally biased region" description="Basic and acidic residues" evidence="1">
    <location>
        <begin position="23"/>
        <end position="35"/>
    </location>
</feature>
<evidence type="ECO:0000313" key="3">
    <source>
        <dbReference type="Proteomes" id="UP001469553"/>
    </source>
</evidence>